<name>A0A7L1EIL2_OENON</name>
<evidence type="ECO:0000256" key="1">
    <source>
        <dbReference type="SAM" id="MobiDB-lite"/>
    </source>
</evidence>
<feature type="compositionally biased region" description="Low complexity" evidence="1">
    <location>
        <begin position="42"/>
        <end position="62"/>
    </location>
</feature>
<dbReference type="EMBL" id="VXBF01011589">
    <property type="protein sequence ID" value="NXM88515.1"/>
    <property type="molecule type" value="Genomic_DNA"/>
</dbReference>
<dbReference type="GO" id="GO:0003677">
    <property type="term" value="F:DNA binding"/>
    <property type="evidence" value="ECO:0007669"/>
    <property type="project" value="InterPro"/>
</dbReference>
<feature type="region of interest" description="Disordered" evidence="1">
    <location>
        <begin position="1"/>
        <end position="62"/>
    </location>
</feature>
<accession>A0A7L1EIL2</accession>
<dbReference type="PANTHER" id="PTHR12190:SF6">
    <property type="entry name" value="A-KINASE ANCHOR PROTEIN 8"/>
    <property type="match status" value="1"/>
</dbReference>
<dbReference type="AlphaFoldDB" id="A0A7L1EIL2"/>
<dbReference type="GO" id="GO:0016363">
    <property type="term" value="C:nuclear matrix"/>
    <property type="evidence" value="ECO:0007669"/>
    <property type="project" value="TreeGrafter"/>
</dbReference>
<dbReference type="GO" id="GO:0034237">
    <property type="term" value="F:protein kinase A regulatory subunit binding"/>
    <property type="evidence" value="ECO:0007669"/>
    <property type="project" value="TreeGrafter"/>
</dbReference>
<evidence type="ECO:0000313" key="3">
    <source>
        <dbReference type="Proteomes" id="UP000565754"/>
    </source>
</evidence>
<gene>
    <name evidence="2" type="primary">Akap8_1</name>
    <name evidence="2" type="ORF">OENOEN_R15059</name>
</gene>
<dbReference type="InterPro" id="IPR007071">
    <property type="entry name" value="AKAP95"/>
</dbReference>
<organism evidence="2 3">
    <name type="scientific">Oenanthe oenanthe</name>
    <name type="common">Northern wheatear</name>
    <dbReference type="NCBI Taxonomy" id="279966"/>
    <lineage>
        <taxon>Eukaryota</taxon>
        <taxon>Metazoa</taxon>
        <taxon>Chordata</taxon>
        <taxon>Craniata</taxon>
        <taxon>Vertebrata</taxon>
        <taxon>Euteleostomi</taxon>
        <taxon>Archelosauria</taxon>
        <taxon>Archosauria</taxon>
        <taxon>Dinosauria</taxon>
        <taxon>Saurischia</taxon>
        <taxon>Theropoda</taxon>
        <taxon>Coelurosauria</taxon>
        <taxon>Aves</taxon>
        <taxon>Neognathae</taxon>
        <taxon>Neoaves</taxon>
        <taxon>Telluraves</taxon>
        <taxon>Australaves</taxon>
        <taxon>Passeriformes</taxon>
        <taxon>Muscicapidae</taxon>
        <taxon>Oenanthe</taxon>
    </lineage>
</organism>
<evidence type="ECO:0000313" key="2">
    <source>
        <dbReference type="EMBL" id="NXM88515.1"/>
    </source>
</evidence>
<protein>
    <submittedName>
        <fullName evidence="2">AKAP8 protein</fullName>
    </submittedName>
</protein>
<feature type="region of interest" description="Disordered" evidence="1">
    <location>
        <begin position="80"/>
        <end position="149"/>
    </location>
</feature>
<keyword evidence="3" id="KW-1185">Reference proteome</keyword>
<reference evidence="2 3" key="1">
    <citation type="submission" date="2019-09" db="EMBL/GenBank/DDBJ databases">
        <title>Bird 10,000 Genomes (B10K) Project - Family phase.</title>
        <authorList>
            <person name="Zhang G."/>
        </authorList>
    </citation>
    <scope>NUCLEOTIDE SEQUENCE [LARGE SCALE GENOMIC DNA]</scope>
    <source>
        <strain evidence="2">B10K-DU-001-74</strain>
        <tissue evidence="2">Muscle</tissue>
    </source>
</reference>
<sequence length="149" mass="15399">GYEGYEFYTPPSSAPTPPGASYGYGGGAAPGGSWEPPKAAELGLGSSEGTSASGAAFGSLGSSSDSIIAKINQRLDLLAKEGSAGDGRPEQDSSFRFDSFSPLDSRSPRDPFRFPPERERERNPPFGARDPARPRGALGLLRATSGSAS</sequence>
<dbReference type="PANTHER" id="PTHR12190">
    <property type="entry name" value="A-KINASE ANCHOR PROTEIN AKAP 8"/>
    <property type="match status" value="1"/>
</dbReference>
<feature type="non-terminal residue" evidence="2">
    <location>
        <position position="1"/>
    </location>
</feature>
<feature type="non-terminal residue" evidence="2">
    <location>
        <position position="149"/>
    </location>
</feature>
<feature type="compositionally biased region" description="Basic and acidic residues" evidence="1">
    <location>
        <begin position="106"/>
        <end position="123"/>
    </location>
</feature>
<comment type="caution">
    <text evidence="2">The sequence shown here is derived from an EMBL/GenBank/DDBJ whole genome shotgun (WGS) entry which is preliminary data.</text>
</comment>
<dbReference type="Proteomes" id="UP000565754">
    <property type="component" value="Unassembled WGS sequence"/>
</dbReference>
<proteinExistence type="predicted"/>